<evidence type="ECO:0000313" key="4">
    <source>
        <dbReference type="EMBL" id="QDP95934.1"/>
    </source>
</evidence>
<feature type="compositionally biased region" description="Basic and acidic residues" evidence="2">
    <location>
        <begin position="136"/>
        <end position="148"/>
    </location>
</feature>
<proteinExistence type="inferred from homology"/>
<dbReference type="Pfam" id="PF03334">
    <property type="entry name" value="PhaG_MnhG_YufB"/>
    <property type="match status" value="1"/>
</dbReference>
<dbReference type="RefSeq" id="WP_143985900.1">
    <property type="nucleotide sequence ID" value="NZ_CP041692.1"/>
</dbReference>
<dbReference type="InterPro" id="IPR005133">
    <property type="entry name" value="PhaG_MnhG_YufB"/>
</dbReference>
<evidence type="ECO:0000313" key="5">
    <source>
        <dbReference type="Proteomes" id="UP000319263"/>
    </source>
</evidence>
<dbReference type="OrthoDB" id="3214257at2"/>
<feature type="compositionally biased region" description="Acidic residues" evidence="2">
    <location>
        <begin position="125"/>
        <end position="135"/>
    </location>
</feature>
<evidence type="ECO:0000256" key="1">
    <source>
        <dbReference type="ARBA" id="ARBA00008404"/>
    </source>
</evidence>
<comment type="similarity">
    <text evidence="1">Belongs to the CPA3 antiporters (TC 2.A.63) subunit G family.</text>
</comment>
<dbReference type="PANTHER" id="PTHR34703:SF1">
    <property type="entry name" value="ANTIPORTER SUBUNIT MNHG2-RELATED"/>
    <property type="match status" value="1"/>
</dbReference>
<dbReference type="NCBIfam" id="NF009314">
    <property type="entry name" value="PRK12674.1-2"/>
    <property type="match status" value="1"/>
</dbReference>
<dbReference type="KEGG" id="mik:FOE78_08500"/>
<dbReference type="PANTHER" id="PTHR34703">
    <property type="entry name" value="ANTIPORTER SUBUNIT MNHG2-RELATED"/>
    <property type="match status" value="1"/>
</dbReference>
<accession>A0A516PXN1</accession>
<reference evidence="4 5" key="1">
    <citation type="submission" date="2019-07" db="EMBL/GenBank/DDBJ databases">
        <title>Microlunatus dokdonensis sp. nov. isolated from the rhizospheric soil of the wild plant Elymus tsukushiensis.</title>
        <authorList>
            <person name="Ghim S.-Y."/>
            <person name="Hwang Y.-J."/>
            <person name="Son J.-S."/>
            <person name="Shin J.-H."/>
        </authorList>
    </citation>
    <scope>NUCLEOTIDE SEQUENCE [LARGE SCALE GENOMIC DNA]</scope>
    <source>
        <strain evidence="4 5">KUDC0627</strain>
    </source>
</reference>
<dbReference type="Proteomes" id="UP000319263">
    <property type="component" value="Chromosome"/>
</dbReference>
<feature type="transmembrane region" description="Helical" evidence="3">
    <location>
        <begin position="68"/>
        <end position="90"/>
    </location>
</feature>
<evidence type="ECO:0000256" key="3">
    <source>
        <dbReference type="SAM" id="Phobius"/>
    </source>
</evidence>
<protein>
    <submittedName>
        <fullName evidence="4">Monovalent cation/H(+) antiporter subunit G</fullName>
    </submittedName>
</protein>
<dbReference type="GO" id="GO:0015385">
    <property type="term" value="F:sodium:proton antiporter activity"/>
    <property type="evidence" value="ECO:0007669"/>
    <property type="project" value="TreeGrafter"/>
</dbReference>
<keyword evidence="5" id="KW-1185">Reference proteome</keyword>
<feature type="transmembrane region" description="Helical" evidence="3">
    <location>
        <begin position="6"/>
        <end position="31"/>
    </location>
</feature>
<dbReference type="NCBIfam" id="TIGR01300">
    <property type="entry name" value="CPA3_mnhG_phaG"/>
    <property type="match status" value="1"/>
</dbReference>
<name>A0A516PXN1_9ACTN</name>
<keyword evidence="3" id="KW-1133">Transmembrane helix</keyword>
<dbReference type="EMBL" id="CP041692">
    <property type="protein sequence ID" value="QDP95934.1"/>
    <property type="molecule type" value="Genomic_DNA"/>
</dbReference>
<keyword evidence="3" id="KW-0472">Membrane</keyword>
<gene>
    <name evidence="4" type="ORF">FOE78_08500</name>
</gene>
<sequence>MSPQAGVLDLIGAALVLIGVLLCLIAAIGLIRLPDVLSRMHAATKPQTLGLIVLLTGLGLSLRDVRVIGVLVLVAALQLLTAPISAHLVARTAYRTRQFRTDLTAPDELDTDLAGAGFRLVTGPSDEDEDSDPAFEEVRPDDPRSREE</sequence>
<dbReference type="AlphaFoldDB" id="A0A516PXN1"/>
<organism evidence="4 5">
    <name type="scientific">Microlunatus elymi</name>
    <dbReference type="NCBI Taxonomy" id="2596828"/>
    <lineage>
        <taxon>Bacteria</taxon>
        <taxon>Bacillati</taxon>
        <taxon>Actinomycetota</taxon>
        <taxon>Actinomycetes</taxon>
        <taxon>Propionibacteriales</taxon>
        <taxon>Propionibacteriaceae</taxon>
        <taxon>Microlunatus</taxon>
    </lineage>
</organism>
<feature type="region of interest" description="Disordered" evidence="2">
    <location>
        <begin position="118"/>
        <end position="148"/>
    </location>
</feature>
<keyword evidence="3" id="KW-0812">Transmembrane</keyword>
<evidence type="ECO:0000256" key="2">
    <source>
        <dbReference type="SAM" id="MobiDB-lite"/>
    </source>
</evidence>